<dbReference type="GO" id="GO:0005737">
    <property type="term" value="C:cytoplasm"/>
    <property type="evidence" value="ECO:0007669"/>
    <property type="project" value="UniProtKB-SubCell"/>
</dbReference>
<comment type="subcellular location">
    <subcellularLocation>
        <location evidence="2">Cytoplasm</location>
    </subcellularLocation>
    <subcellularLocation>
        <location evidence="1">Endomembrane system</location>
    </subcellularLocation>
</comment>
<dbReference type="AlphaFoldDB" id="A0A7R8ZLD7"/>
<dbReference type="SMART" id="SM00721">
    <property type="entry name" value="BAR"/>
    <property type="match status" value="1"/>
</dbReference>
<gene>
    <name evidence="9" type="ORF">CTOB1V02_LOCUS1618</name>
</gene>
<dbReference type="PRINTS" id="PR01251">
    <property type="entry name" value="AMPHIPHYSIN"/>
</dbReference>
<feature type="coiled-coil region" evidence="7">
    <location>
        <begin position="266"/>
        <end position="297"/>
    </location>
</feature>
<evidence type="ECO:0000313" key="9">
    <source>
        <dbReference type="EMBL" id="CAD7223638.1"/>
    </source>
</evidence>
<dbReference type="GO" id="GO:0012505">
    <property type="term" value="C:endomembrane system"/>
    <property type="evidence" value="ECO:0007669"/>
    <property type="project" value="UniProtKB-SubCell"/>
</dbReference>
<feature type="region of interest" description="Disordered" evidence="8">
    <location>
        <begin position="346"/>
        <end position="398"/>
    </location>
</feature>
<keyword evidence="5 7" id="KW-0175">Coiled coil</keyword>
<protein>
    <submittedName>
        <fullName evidence="9">Uncharacterized protein</fullName>
    </submittedName>
</protein>
<feature type="compositionally biased region" description="Acidic residues" evidence="8">
    <location>
        <begin position="374"/>
        <end position="389"/>
    </location>
</feature>
<dbReference type="PANTHER" id="PTHR46514">
    <property type="entry name" value="AMPHIPHYSIN"/>
    <property type="match status" value="1"/>
</dbReference>
<evidence type="ECO:0000256" key="8">
    <source>
        <dbReference type="SAM" id="MobiDB-lite"/>
    </source>
</evidence>
<evidence type="ECO:0000256" key="5">
    <source>
        <dbReference type="ARBA" id="ARBA00023054"/>
    </source>
</evidence>
<dbReference type="GO" id="GO:0005543">
    <property type="term" value="F:phospholipid binding"/>
    <property type="evidence" value="ECO:0007669"/>
    <property type="project" value="TreeGrafter"/>
</dbReference>
<dbReference type="InterPro" id="IPR027267">
    <property type="entry name" value="AH/BAR_dom_sf"/>
</dbReference>
<dbReference type="PROSITE" id="PS51021">
    <property type="entry name" value="BAR"/>
    <property type="match status" value="1"/>
</dbReference>
<evidence type="ECO:0000256" key="7">
    <source>
        <dbReference type="SAM" id="Coils"/>
    </source>
</evidence>
<name>A0A7R8ZLD7_9CRUS</name>
<evidence type="ECO:0000256" key="1">
    <source>
        <dbReference type="ARBA" id="ARBA00004308"/>
    </source>
</evidence>
<proteinExistence type="predicted"/>
<keyword evidence="3" id="KW-0728">SH3 domain</keyword>
<dbReference type="InterPro" id="IPR003005">
    <property type="entry name" value="Amphiphysin"/>
</dbReference>
<dbReference type="Gene3D" id="1.20.1270.60">
    <property type="entry name" value="Arfaptin homology (AH) domain/BAR domain"/>
    <property type="match status" value="1"/>
</dbReference>
<dbReference type="Pfam" id="PF03114">
    <property type="entry name" value="BAR"/>
    <property type="match status" value="2"/>
</dbReference>
<dbReference type="FunFam" id="1.20.1270.60:FF:000013">
    <property type="entry name" value="Amphiphysin isoform 2"/>
    <property type="match status" value="1"/>
</dbReference>
<dbReference type="GO" id="GO:0005886">
    <property type="term" value="C:plasma membrane"/>
    <property type="evidence" value="ECO:0007669"/>
    <property type="project" value="TreeGrafter"/>
</dbReference>
<dbReference type="PANTHER" id="PTHR46514:SF3">
    <property type="entry name" value="AMPHIPHYSIN"/>
    <property type="match status" value="1"/>
</dbReference>
<keyword evidence="6" id="KW-0472">Membrane</keyword>
<dbReference type="InterPro" id="IPR004148">
    <property type="entry name" value="BAR_dom"/>
</dbReference>
<dbReference type="OrthoDB" id="446293at2759"/>
<dbReference type="EMBL" id="OB660233">
    <property type="protein sequence ID" value="CAD7223638.1"/>
    <property type="molecule type" value="Genomic_DNA"/>
</dbReference>
<dbReference type="SUPFAM" id="SSF103657">
    <property type="entry name" value="BAR/IMD domain-like"/>
    <property type="match status" value="2"/>
</dbReference>
<evidence type="ECO:0000256" key="6">
    <source>
        <dbReference type="ARBA" id="ARBA00023136"/>
    </source>
</evidence>
<sequence>MDDGGGREKVGWCSFPFSKEAWKIEGGHRTEERSGKHGGRWKAVKRMPGVGRVEMVAGGKGKREGMERKPNGRVGKYGRGRWTLKVEMWQREEKDERVAKKILQNLGKADKTTDEIFDDYVHNFNKQHNGACRLQKELSNYLRCIRATQTASKNLFDTVNEMYEVEWNGRDLLVVQSQTLELLWADYAQKLNEQVLLPLTNYMQQFPEVKEIRRWALPLDSGVEEDPVKEVRGHVKVENKIEKRGRKLLDYDSHRHQYESQLNNPKRRDETKILKTKEQLEEARQLYEVLNGELHDELPALYDSRIPFLISNLQTVCAAETVFHNECAKAFQELEVVVEKLNKASRSGKYNVKRHAPRSPRAPAQIPSRSASQEEQEEEEAEEGQEEEGGATREPPKR</sequence>
<reference evidence="9" key="1">
    <citation type="submission" date="2020-11" db="EMBL/GenBank/DDBJ databases">
        <authorList>
            <person name="Tran Van P."/>
        </authorList>
    </citation>
    <scope>NUCLEOTIDE SEQUENCE</scope>
</reference>
<evidence type="ECO:0000256" key="3">
    <source>
        <dbReference type="ARBA" id="ARBA00022443"/>
    </source>
</evidence>
<accession>A0A7R8ZLD7</accession>
<keyword evidence="4" id="KW-0963">Cytoplasm</keyword>
<evidence type="ECO:0000256" key="4">
    <source>
        <dbReference type="ARBA" id="ARBA00022490"/>
    </source>
</evidence>
<organism evidence="9">
    <name type="scientific">Cyprideis torosa</name>
    <dbReference type="NCBI Taxonomy" id="163714"/>
    <lineage>
        <taxon>Eukaryota</taxon>
        <taxon>Metazoa</taxon>
        <taxon>Ecdysozoa</taxon>
        <taxon>Arthropoda</taxon>
        <taxon>Crustacea</taxon>
        <taxon>Oligostraca</taxon>
        <taxon>Ostracoda</taxon>
        <taxon>Podocopa</taxon>
        <taxon>Podocopida</taxon>
        <taxon>Cytherocopina</taxon>
        <taxon>Cytheroidea</taxon>
        <taxon>Cytherideidae</taxon>
        <taxon>Cyprideis</taxon>
    </lineage>
</organism>
<evidence type="ECO:0000256" key="2">
    <source>
        <dbReference type="ARBA" id="ARBA00004496"/>
    </source>
</evidence>